<sequence>MTLLATAARPIAQNKETQATLQHQAVPAPAPHDIPPVLLEPAAARKLQASTPTFDRDLEDRSKAVTNPLLQSAYKRFEADQAADGVIVGTPFRRLLASTPTFDRDLEDRSKAVTNPTLEAAYKTFEAAAATGAAPGEALPFRRLLSDRDRQFKETERQDHAALLTANPLLEEAYEHFAAAALPFRRLLSRDHTSDRELEDRSRAVANPTLAAAVKSLEADARPDALPFRRLLARDDTSDRELEDRSALTTNPTLAAAVKSLQADARPDPLPFRRLLVRDHTSDRELEDRSRAVTNPLLQSAYKKF</sequence>
<dbReference type="Proteomes" id="UP000256970">
    <property type="component" value="Unassembled WGS sequence"/>
</dbReference>
<keyword evidence="2" id="KW-1185">Reference proteome</keyword>
<gene>
    <name evidence="1" type="ORF">BQ4739_LOCUS6200</name>
</gene>
<reference evidence="1 2" key="1">
    <citation type="submission" date="2016-10" db="EMBL/GenBank/DDBJ databases">
        <authorList>
            <person name="Cai Z."/>
        </authorList>
    </citation>
    <scope>NUCLEOTIDE SEQUENCE [LARGE SCALE GENOMIC DNA]</scope>
</reference>
<evidence type="ECO:0000313" key="2">
    <source>
        <dbReference type="Proteomes" id="UP000256970"/>
    </source>
</evidence>
<accession>A0A383VKM0</accession>
<dbReference type="AlphaFoldDB" id="A0A383VKM0"/>
<proteinExistence type="predicted"/>
<organism evidence="1 2">
    <name type="scientific">Tetradesmus obliquus</name>
    <name type="common">Green alga</name>
    <name type="synonym">Acutodesmus obliquus</name>
    <dbReference type="NCBI Taxonomy" id="3088"/>
    <lineage>
        <taxon>Eukaryota</taxon>
        <taxon>Viridiplantae</taxon>
        <taxon>Chlorophyta</taxon>
        <taxon>core chlorophytes</taxon>
        <taxon>Chlorophyceae</taxon>
        <taxon>CS clade</taxon>
        <taxon>Sphaeropleales</taxon>
        <taxon>Scenedesmaceae</taxon>
        <taxon>Tetradesmus</taxon>
    </lineage>
</organism>
<name>A0A383VKM0_TETOB</name>
<evidence type="ECO:0000313" key="1">
    <source>
        <dbReference type="EMBL" id="SZX65731.1"/>
    </source>
</evidence>
<dbReference type="EMBL" id="FNXT01000662">
    <property type="protein sequence ID" value="SZX65731.1"/>
    <property type="molecule type" value="Genomic_DNA"/>
</dbReference>
<protein>
    <submittedName>
        <fullName evidence="1">Uncharacterized protein</fullName>
    </submittedName>
</protein>